<dbReference type="InterPro" id="IPR050216">
    <property type="entry name" value="LRR_domain-containing"/>
</dbReference>
<dbReference type="AlphaFoldDB" id="A0AAV0B8S2"/>
<keyword evidence="1" id="KW-0433">Leucine-rich repeat</keyword>
<dbReference type="Gene3D" id="3.80.10.10">
    <property type="entry name" value="Ribonuclease Inhibitor"/>
    <property type="match status" value="1"/>
</dbReference>
<dbReference type="InterPro" id="IPR003591">
    <property type="entry name" value="Leu-rich_rpt_typical-subtyp"/>
</dbReference>
<feature type="region of interest" description="Disordered" evidence="3">
    <location>
        <begin position="303"/>
        <end position="338"/>
    </location>
</feature>
<sequence>MPSLNESEDSIDTRPRDLTASNIGDHKGLINPSDSTSALAFSLAPQPSINQSVISPVAPVSDRSLSLPITPEALLKHVRQMRIASKKRKLQGLSNLIPRENSSLTVHSRAGSNSSSNFEETLFNSSHSSADGQTQAQSENPTSGHQNLSIPDPRQEEMRAVAETLDLSHQRIADLTQPVVEELAEYVERLALGYNYLPVLPDHFALLGESLRYLNLRGNHMEIFPDVLTRMPSLEILDVSRNKIRAFPRRPGTLDRLRVLSVSRNRIRRLPNYVANLTTLRVLKIDHNPVAWPPRELITFADASEKADEDDQECMSRSRDETSTKSRNRTPSNDTSTAMAQWLRTLQEWMRKNPYARSVKQLRPATGETLVDSSDHVPQLHIELEKVQTSSKLANSPEDSPVLSFDYGNQSSYSTNQAQVSEIQPEPLLQHTRNASSSSSSQWVRKRPELRLKKSLPDLRRNHAEIMVERRADADRSYSVLNRSNHFLPPSSSSSTSATFLLSSPLIPERGLRSATPFTSGPKLYFSPAESSTPASDAVCFNDADPTPHARPQPRRMKIGNSGADDRLAGDRNSGAYFRRLSMLPASTISKEVSVPLLKLMDAIRGILFSLSQIYSALKQFVVFATQDRLPGALSRMMSIADDSMGRLINSLDRFDSSTRRSQPSIGVVEEVFKSCRENVVIFGKLVNVLSIQLKVLTSSADVRYSRTLLLSLYGATAEIAMSWSTITPLVDDVIRLSRGLCPPLISADPTHDSNKRPESPHGFQTPVSFLIKTNSSCDNTSESESTPELNTEGSGVLKISSINDAQRSGLHSPGPTPLALSRPKIRRHAGSFSVEDVQLGAILPPFSAGLMGSFPNGAPSTATPTASVSAPLPSPPIETNLSTIAGIDLNVLGTAALSDSVNSGSNQLVNRSGSARVNTLNTGMVPPLLTISERADCESEAHLPSSRPLSPVVNTSLSKSGDFAYTIPGGSTLVVEEVFNEQPQSAAENVLDLPNSSSSSRLIDPIQSRSLNFPNCGPFTLTSPRVGQSSDMAPAQRHVRMDSSLSRTDQDFLDMTEATVDIAVSVTSMMLEHLGQTFQEPATNHGDDRLHGSKSNQPERKTASPGLSRSLKANELKELCELEIEVIKRLRLSLANFWNSRAKRMHHSRENSGQSSDHESSRSTVSDEKEGSVQGPLARKVFEDATAFVRVSSI</sequence>
<accession>A0AAV0B8S2</accession>
<feature type="compositionally biased region" description="Basic and acidic residues" evidence="3">
    <location>
        <begin position="314"/>
        <end position="324"/>
    </location>
</feature>
<feature type="region of interest" description="Disordered" evidence="3">
    <location>
        <begin position="1080"/>
        <end position="1110"/>
    </location>
</feature>
<dbReference type="PANTHER" id="PTHR48051:SF54">
    <property type="entry name" value="LEUCINE-RICH REPEAT-CONTAINING PROTEIN"/>
    <property type="match status" value="1"/>
</dbReference>
<organism evidence="4 5">
    <name type="scientific">Phakopsora pachyrhizi</name>
    <name type="common">Asian soybean rust disease fungus</name>
    <dbReference type="NCBI Taxonomy" id="170000"/>
    <lineage>
        <taxon>Eukaryota</taxon>
        <taxon>Fungi</taxon>
        <taxon>Dikarya</taxon>
        <taxon>Basidiomycota</taxon>
        <taxon>Pucciniomycotina</taxon>
        <taxon>Pucciniomycetes</taxon>
        <taxon>Pucciniales</taxon>
        <taxon>Phakopsoraceae</taxon>
        <taxon>Phakopsora</taxon>
    </lineage>
</organism>
<feature type="compositionally biased region" description="Polar residues" evidence="3">
    <location>
        <begin position="407"/>
        <end position="419"/>
    </location>
</feature>
<dbReference type="Pfam" id="PF13855">
    <property type="entry name" value="LRR_8"/>
    <property type="match status" value="1"/>
</dbReference>
<dbReference type="EMBL" id="CALTRL010003441">
    <property type="protein sequence ID" value="CAH7681164.1"/>
    <property type="molecule type" value="Genomic_DNA"/>
</dbReference>
<dbReference type="InterPro" id="IPR032675">
    <property type="entry name" value="LRR_dom_sf"/>
</dbReference>
<dbReference type="GO" id="GO:0005737">
    <property type="term" value="C:cytoplasm"/>
    <property type="evidence" value="ECO:0007669"/>
    <property type="project" value="TreeGrafter"/>
</dbReference>
<dbReference type="PROSITE" id="PS51450">
    <property type="entry name" value="LRR"/>
    <property type="match status" value="1"/>
</dbReference>
<feature type="region of interest" description="Disordered" evidence="3">
    <location>
        <begin position="1"/>
        <end position="31"/>
    </location>
</feature>
<dbReference type="InterPro" id="IPR001611">
    <property type="entry name" value="Leu-rich_rpt"/>
</dbReference>
<comment type="caution">
    <text evidence="4">The sequence shown here is derived from an EMBL/GenBank/DDBJ whole genome shotgun (WGS) entry which is preliminary data.</text>
</comment>
<evidence type="ECO:0000313" key="4">
    <source>
        <dbReference type="EMBL" id="CAH7681164.1"/>
    </source>
</evidence>
<gene>
    <name evidence="4" type="ORF">PPACK8108_LOCUS13736</name>
</gene>
<keyword evidence="2" id="KW-0677">Repeat</keyword>
<feature type="region of interest" description="Disordered" evidence="3">
    <location>
        <begin position="775"/>
        <end position="795"/>
    </location>
</feature>
<feature type="region of interest" description="Disordered" evidence="3">
    <location>
        <begin position="533"/>
        <end position="566"/>
    </location>
</feature>
<protein>
    <submittedName>
        <fullName evidence="4">RAM signaling pathway protein-domain-containing protein</fullName>
    </submittedName>
</protein>
<keyword evidence="5" id="KW-1185">Reference proteome</keyword>
<feature type="region of interest" description="Disordered" evidence="3">
    <location>
        <begin position="1146"/>
        <end position="1178"/>
    </location>
</feature>
<dbReference type="InterPro" id="IPR019487">
    <property type="entry name" value="RAM_signalling_pathway_SOG2"/>
</dbReference>
<evidence type="ECO:0000256" key="3">
    <source>
        <dbReference type="SAM" id="MobiDB-lite"/>
    </source>
</evidence>
<feature type="region of interest" description="Disordered" evidence="3">
    <location>
        <begin position="388"/>
        <end position="419"/>
    </location>
</feature>
<dbReference type="Pfam" id="PF10428">
    <property type="entry name" value="SOG2"/>
    <property type="match status" value="1"/>
</dbReference>
<evidence type="ECO:0000256" key="1">
    <source>
        <dbReference type="ARBA" id="ARBA00022614"/>
    </source>
</evidence>
<feature type="compositionally biased region" description="Basic and acidic residues" evidence="3">
    <location>
        <begin position="1086"/>
        <end position="1103"/>
    </location>
</feature>
<feature type="compositionally biased region" description="Polar residues" evidence="3">
    <location>
        <begin position="329"/>
        <end position="338"/>
    </location>
</feature>
<dbReference type="SMART" id="SM00369">
    <property type="entry name" value="LRR_TYP"/>
    <property type="match status" value="2"/>
</dbReference>
<reference evidence="4" key="1">
    <citation type="submission" date="2022-06" db="EMBL/GenBank/DDBJ databases">
        <authorList>
            <consortium name="SYNGENTA / RWTH Aachen University"/>
        </authorList>
    </citation>
    <scope>NUCLEOTIDE SEQUENCE</scope>
</reference>
<dbReference type="Proteomes" id="UP001153365">
    <property type="component" value="Unassembled WGS sequence"/>
</dbReference>
<feature type="compositionally biased region" description="Polar residues" evidence="3">
    <location>
        <begin position="388"/>
        <end position="398"/>
    </location>
</feature>
<feature type="compositionally biased region" description="Basic and acidic residues" evidence="3">
    <location>
        <begin position="1157"/>
        <end position="1172"/>
    </location>
</feature>
<feature type="region of interest" description="Disordered" evidence="3">
    <location>
        <begin position="104"/>
        <end position="151"/>
    </location>
</feature>
<feature type="compositionally biased region" description="Polar residues" evidence="3">
    <location>
        <begin position="104"/>
        <end position="149"/>
    </location>
</feature>
<proteinExistence type="predicted"/>
<name>A0AAV0B8S2_PHAPC</name>
<evidence type="ECO:0000256" key="2">
    <source>
        <dbReference type="ARBA" id="ARBA00022737"/>
    </source>
</evidence>
<feature type="compositionally biased region" description="Acidic residues" evidence="3">
    <location>
        <begin position="1"/>
        <end position="10"/>
    </location>
</feature>
<evidence type="ECO:0000313" key="5">
    <source>
        <dbReference type="Proteomes" id="UP001153365"/>
    </source>
</evidence>
<dbReference type="PANTHER" id="PTHR48051">
    <property type="match status" value="1"/>
</dbReference>
<dbReference type="SUPFAM" id="SSF52075">
    <property type="entry name" value="Outer arm dynein light chain 1"/>
    <property type="match status" value="1"/>
</dbReference>
<feature type="compositionally biased region" description="Polar residues" evidence="3">
    <location>
        <begin position="775"/>
        <end position="794"/>
    </location>
</feature>